<dbReference type="Gene3D" id="3.30.56.10">
    <property type="match status" value="2"/>
</dbReference>
<keyword evidence="11 12" id="KW-0030">Aminoacyl-tRNA synthetase</keyword>
<evidence type="ECO:0000256" key="6">
    <source>
        <dbReference type="ARBA" id="ARBA00022723"/>
    </source>
</evidence>
<dbReference type="EMBL" id="VTOW01000001">
    <property type="protein sequence ID" value="NKE70548.1"/>
    <property type="molecule type" value="Genomic_DNA"/>
</dbReference>
<keyword evidence="5 12" id="KW-0436">Ligase</keyword>
<dbReference type="CDD" id="cd00769">
    <property type="entry name" value="PheRS_beta_core"/>
    <property type="match status" value="1"/>
</dbReference>
<dbReference type="GO" id="GO:0006432">
    <property type="term" value="P:phenylalanyl-tRNA aminoacylation"/>
    <property type="evidence" value="ECO:0007669"/>
    <property type="project" value="UniProtKB-UniRule"/>
</dbReference>
<protein>
    <recommendedName>
        <fullName evidence="12">Phenylalanine--tRNA ligase beta subunit</fullName>
        <ecNumber evidence="12">6.1.1.20</ecNumber>
    </recommendedName>
    <alternativeName>
        <fullName evidence="12">Phenylalanyl-tRNA synthetase beta subunit</fullName>
        <shortName evidence="12">PheRS</shortName>
    </alternativeName>
</protein>
<dbReference type="Pfam" id="PF17759">
    <property type="entry name" value="tRNA_synthFbeta"/>
    <property type="match status" value="1"/>
</dbReference>
<accession>A0A7X6DP84</accession>
<dbReference type="SMART" id="SM00873">
    <property type="entry name" value="B3_4"/>
    <property type="match status" value="1"/>
</dbReference>
<dbReference type="SUPFAM" id="SSF55681">
    <property type="entry name" value="Class II aaRS and biotin synthetases"/>
    <property type="match status" value="1"/>
</dbReference>
<feature type="binding site" evidence="12">
    <location>
        <position position="347"/>
    </location>
    <ligand>
        <name>Mg(2+)</name>
        <dbReference type="ChEBI" id="CHEBI:18420"/>
        <note>shared with alpha subunit</note>
    </ligand>
</feature>
<keyword evidence="8 12" id="KW-0067">ATP-binding</keyword>
<dbReference type="InterPro" id="IPR020825">
    <property type="entry name" value="Phe-tRNA_synthase-like_B3/B4"/>
</dbReference>
<evidence type="ECO:0000256" key="10">
    <source>
        <dbReference type="ARBA" id="ARBA00022917"/>
    </source>
</evidence>
<dbReference type="NCBIfam" id="TIGR00471">
    <property type="entry name" value="pheT_arch"/>
    <property type="match status" value="1"/>
</dbReference>
<keyword evidence="6 12" id="KW-0479">Metal-binding</keyword>
<dbReference type="Gene3D" id="3.50.40.10">
    <property type="entry name" value="Phenylalanyl-trna Synthetase, Chain B, domain 3"/>
    <property type="match status" value="1"/>
</dbReference>
<dbReference type="GO" id="GO:0005524">
    <property type="term" value="F:ATP binding"/>
    <property type="evidence" value="ECO:0007669"/>
    <property type="project" value="UniProtKB-UniRule"/>
</dbReference>
<dbReference type="GO" id="GO:0000287">
    <property type="term" value="F:magnesium ion binding"/>
    <property type="evidence" value="ECO:0007669"/>
    <property type="project" value="InterPro"/>
</dbReference>
<dbReference type="PANTHER" id="PTHR10947:SF0">
    <property type="entry name" value="PHENYLALANINE--TRNA LIGASE BETA SUBUNIT"/>
    <property type="match status" value="1"/>
</dbReference>
<gene>
    <name evidence="12 14" type="primary">pheT</name>
    <name evidence="14" type="ORF">MNODULE_07340</name>
</gene>
<dbReference type="RefSeq" id="WP_168058789.1">
    <property type="nucleotide sequence ID" value="NZ_VTOW01000001.1"/>
</dbReference>
<keyword evidence="7 12" id="KW-0547">Nucleotide-binding</keyword>
<comment type="caution">
    <text evidence="14">The sequence shown here is derived from an EMBL/GenBank/DDBJ whole genome shotgun (WGS) entry which is preliminary data.</text>
</comment>
<evidence type="ECO:0000313" key="14">
    <source>
        <dbReference type="EMBL" id="NKE70548.1"/>
    </source>
</evidence>
<dbReference type="PROSITE" id="PS51483">
    <property type="entry name" value="B5"/>
    <property type="match status" value="1"/>
</dbReference>
<evidence type="ECO:0000259" key="13">
    <source>
        <dbReference type="PROSITE" id="PS51483"/>
    </source>
</evidence>
<dbReference type="InterPro" id="IPR004531">
    <property type="entry name" value="Phe-tRNA-synth_IIc_bsu_arc_euk"/>
</dbReference>
<dbReference type="InterPro" id="IPR005147">
    <property type="entry name" value="tRNA_synthase_B5-dom"/>
</dbReference>
<comment type="subcellular location">
    <subcellularLocation>
        <location evidence="2 12">Cytoplasm</location>
    </subcellularLocation>
</comment>
<evidence type="ECO:0000256" key="8">
    <source>
        <dbReference type="ARBA" id="ARBA00022840"/>
    </source>
</evidence>
<keyword evidence="9 12" id="KW-0460">Magnesium</keyword>
<dbReference type="GO" id="GO:0003723">
    <property type="term" value="F:RNA binding"/>
    <property type="evidence" value="ECO:0007669"/>
    <property type="project" value="InterPro"/>
</dbReference>
<comment type="subunit">
    <text evidence="12">Tetramer of two alpha and two beta subunits.</text>
</comment>
<dbReference type="GO" id="GO:0004826">
    <property type="term" value="F:phenylalanine-tRNA ligase activity"/>
    <property type="evidence" value="ECO:0007669"/>
    <property type="project" value="UniProtKB-UniRule"/>
</dbReference>
<dbReference type="Pfam" id="PF03484">
    <property type="entry name" value="B5"/>
    <property type="match status" value="1"/>
</dbReference>
<dbReference type="PANTHER" id="PTHR10947">
    <property type="entry name" value="PHENYLALANYL-TRNA SYNTHETASE BETA CHAIN AND LEUCINE-RICH REPEAT-CONTAINING PROTEIN 47"/>
    <property type="match status" value="1"/>
</dbReference>
<evidence type="ECO:0000256" key="1">
    <source>
        <dbReference type="ARBA" id="ARBA00001946"/>
    </source>
</evidence>
<evidence type="ECO:0000256" key="12">
    <source>
        <dbReference type="HAMAP-Rule" id="MF_00284"/>
    </source>
</evidence>
<dbReference type="InterPro" id="IPR009061">
    <property type="entry name" value="DNA-bd_dom_put_sf"/>
</dbReference>
<evidence type="ECO:0000256" key="11">
    <source>
        <dbReference type="ARBA" id="ARBA00023146"/>
    </source>
</evidence>
<keyword evidence="10 12" id="KW-0648">Protein biosynthesis</keyword>
<feature type="domain" description="B5" evidence="13">
    <location>
        <begin position="285"/>
        <end position="360"/>
    </location>
</feature>
<comment type="catalytic activity">
    <reaction evidence="12">
        <text>tRNA(Phe) + L-phenylalanine + ATP = L-phenylalanyl-tRNA(Phe) + AMP + diphosphate + H(+)</text>
        <dbReference type="Rhea" id="RHEA:19413"/>
        <dbReference type="Rhea" id="RHEA-COMP:9668"/>
        <dbReference type="Rhea" id="RHEA-COMP:9699"/>
        <dbReference type="ChEBI" id="CHEBI:15378"/>
        <dbReference type="ChEBI" id="CHEBI:30616"/>
        <dbReference type="ChEBI" id="CHEBI:33019"/>
        <dbReference type="ChEBI" id="CHEBI:58095"/>
        <dbReference type="ChEBI" id="CHEBI:78442"/>
        <dbReference type="ChEBI" id="CHEBI:78531"/>
        <dbReference type="ChEBI" id="CHEBI:456215"/>
        <dbReference type="EC" id="6.1.1.20"/>
    </reaction>
</comment>
<dbReference type="SMART" id="SM00874">
    <property type="entry name" value="B5"/>
    <property type="match status" value="1"/>
</dbReference>
<evidence type="ECO:0000256" key="2">
    <source>
        <dbReference type="ARBA" id="ARBA00004496"/>
    </source>
</evidence>
<dbReference type="EC" id="6.1.1.20" evidence="12"/>
<feature type="binding site" evidence="12">
    <location>
        <position position="348"/>
    </location>
    <ligand>
        <name>Mg(2+)</name>
        <dbReference type="ChEBI" id="CHEBI:18420"/>
        <note>shared with alpha subunit</note>
    </ligand>
</feature>
<dbReference type="AlphaFoldDB" id="A0A7X6DP84"/>
<comment type="cofactor">
    <cofactor evidence="1 12">
        <name>Mg(2+)</name>
        <dbReference type="ChEBI" id="CHEBI:18420"/>
    </cofactor>
</comment>
<evidence type="ECO:0000256" key="4">
    <source>
        <dbReference type="ARBA" id="ARBA00022490"/>
    </source>
</evidence>
<feature type="binding site" evidence="12">
    <location>
        <position position="344"/>
    </location>
    <ligand>
        <name>Mg(2+)</name>
        <dbReference type="ChEBI" id="CHEBI:18420"/>
        <note>shared with alpha subunit</note>
    </ligand>
</feature>
<evidence type="ECO:0000256" key="7">
    <source>
        <dbReference type="ARBA" id="ARBA00022741"/>
    </source>
</evidence>
<dbReference type="InterPro" id="IPR045864">
    <property type="entry name" value="aa-tRNA-synth_II/BPL/LPL"/>
</dbReference>
<dbReference type="Gene3D" id="3.30.930.10">
    <property type="entry name" value="Bira Bifunctional Protein, Domain 2"/>
    <property type="match status" value="1"/>
</dbReference>
<dbReference type="GO" id="GO:0009328">
    <property type="term" value="C:phenylalanine-tRNA ligase complex"/>
    <property type="evidence" value="ECO:0007669"/>
    <property type="project" value="TreeGrafter"/>
</dbReference>
<dbReference type="InterPro" id="IPR022918">
    <property type="entry name" value="Phe_tRNA_ligase_beta2_arc"/>
</dbReference>
<organism evidence="14 15">
    <name type="scientific">Candidatus Manganitrophus noduliformans</name>
    <dbReference type="NCBI Taxonomy" id="2606439"/>
    <lineage>
        <taxon>Bacteria</taxon>
        <taxon>Pseudomonadati</taxon>
        <taxon>Nitrospirota</taxon>
        <taxon>Nitrospiria</taxon>
        <taxon>Candidatus Troglogloeales</taxon>
        <taxon>Candidatus Manganitrophaceae</taxon>
        <taxon>Candidatus Manganitrophus</taxon>
    </lineage>
</organism>
<evidence type="ECO:0000256" key="9">
    <source>
        <dbReference type="ARBA" id="ARBA00022842"/>
    </source>
</evidence>
<proteinExistence type="inferred from homology"/>
<evidence type="ECO:0000256" key="5">
    <source>
        <dbReference type="ARBA" id="ARBA00022598"/>
    </source>
</evidence>
<dbReference type="Proteomes" id="UP000534783">
    <property type="component" value="Unassembled WGS sequence"/>
</dbReference>
<comment type="similarity">
    <text evidence="3 12">Belongs to the phenylalanyl-tRNA synthetase beta subunit family. Type 2 subfamily.</text>
</comment>
<dbReference type="InterPro" id="IPR041616">
    <property type="entry name" value="PheRS_beta_core"/>
</dbReference>
<keyword evidence="15" id="KW-1185">Reference proteome</keyword>
<dbReference type="HAMAP" id="MF_00284">
    <property type="entry name" value="Phe_tRNA_synth_beta2"/>
    <property type="match status" value="1"/>
</dbReference>
<sequence length="572" mass="64357">MPTIEIKISDFESLLGKGKISEAELESLLEYVKGEVKDFLPKEDTAKIELNDSNRPDLWCSEGIARQVLLIESKRKNHPFFTDRKGTADRKVTVAKELKSIRPYLAACVARGMRVTDPILVQLIQTQEKLAEIFGRKRQTVSIGLYRLPKIVFPVRYEVADPVKTRFTPLGFDQPMSLAEILARHPKGVAYAHTLKGADRYPILIDAKEQILSFPPIINSREIGEVQVGDSELFVEVTGSDLRMVLLALNIFAANLSDRGATIEPVTVQFPEETAFGREIVMPLDFSAPLEVTLDDFNQVLGEKVTREEVTSLLSRYGYTLSGEGKPFRVTAPPYRDDMMHPIDVIEDFVISRGIAHFEPEMPSTFTVGSLSPLERLSDRLREEMVGLGLQEVFSNVLGSRQEFVERMRVEQVGKERPEGRLIEIKNPMTERFSILRPWLLPSLLRVENASSKAFYPHRIFEVGEVARFTASGEETETRVHLAALMAHPTANFSELHAVLEAFCYNLSLRYRLEAISHPTFIEGRAGAIFVGEREAGIIGEIDPEVLTRWQIGMPAAAFEIDIESLDQNKKG</sequence>
<dbReference type="InterPro" id="IPR045060">
    <property type="entry name" value="Phe-tRNA-ligase_IIc_bsu"/>
</dbReference>
<keyword evidence="4 12" id="KW-0963">Cytoplasm</keyword>
<reference evidence="14 15" key="1">
    <citation type="journal article" date="2020" name="Nature">
        <title>Bacterial chemolithoautotrophy via manganese oxidation.</title>
        <authorList>
            <person name="Yu H."/>
            <person name="Leadbetter J.R."/>
        </authorList>
    </citation>
    <scope>NUCLEOTIDE SEQUENCE [LARGE SCALE GENOMIC DNA]</scope>
    <source>
        <strain evidence="14 15">Mn-1</strain>
    </source>
</reference>
<dbReference type="SUPFAM" id="SSF46955">
    <property type="entry name" value="Putative DNA-binding domain"/>
    <property type="match status" value="1"/>
</dbReference>
<evidence type="ECO:0000313" key="15">
    <source>
        <dbReference type="Proteomes" id="UP000534783"/>
    </source>
</evidence>
<evidence type="ECO:0000256" key="3">
    <source>
        <dbReference type="ARBA" id="ARBA00007438"/>
    </source>
</evidence>
<dbReference type="InterPro" id="IPR005146">
    <property type="entry name" value="B3/B4_tRNA-bd"/>
</dbReference>
<name>A0A7X6DP84_9BACT</name>
<feature type="binding site" evidence="12">
    <location>
        <position position="338"/>
    </location>
    <ligand>
        <name>Mg(2+)</name>
        <dbReference type="ChEBI" id="CHEBI:18420"/>
        <note>shared with alpha subunit</note>
    </ligand>
</feature>